<sequence length="396" mass="46137">MKIKILFLFLLFNHFQSYACSMYKITMHGKTFVGNNEDFWNSNTRIWFEKGKTSEYGSMYVGYDNMYPQGGMNEEGLVFDGFAIDPYIPRHKSNKPIFQADMGKTIMQTCKNVDDVRNFLNNYDLSSLSQGMILYVDKSGDYLIVEADTMIKGNDDKYLLSNFCPSRTPDLNAVKIPFYQRGRKMLEAEADTTLSYLRSLSDTLHQRWPDNVAGTLYTTIYDLNEGTVNLYFYHDYNFSVKFKLKDKLNKRDTILVIPSMFPNSTDGQSQFNRFNNAKKFINTINTTDIAKDSTALADYIKTQNISGMLGFFEREINYTGYSFLEQKETSSAINLFRLNIKYHPYSWNSYDSLGDAYMKNKEYESALFSYEKSLKFNSDNENALKQIKKIKKRLRR</sequence>
<dbReference type="SMART" id="SM00028">
    <property type="entry name" value="TPR"/>
    <property type="match status" value="1"/>
</dbReference>
<dbReference type="InterPro" id="IPR011990">
    <property type="entry name" value="TPR-like_helical_dom_sf"/>
</dbReference>
<protein>
    <submittedName>
        <fullName evidence="3">Uncharacterized protein</fullName>
    </submittedName>
</protein>
<feature type="chain" id="PRO_5020549167" evidence="2">
    <location>
        <begin position="20"/>
        <end position="396"/>
    </location>
</feature>
<dbReference type="SUPFAM" id="SSF56235">
    <property type="entry name" value="N-terminal nucleophile aminohydrolases (Ntn hydrolases)"/>
    <property type="match status" value="1"/>
</dbReference>
<dbReference type="Proteomes" id="UP000293952">
    <property type="component" value="Unassembled WGS sequence"/>
</dbReference>
<comment type="caution">
    <text evidence="3">The sequence shown here is derived from an EMBL/GenBank/DDBJ whole genome shotgun (WGS) entry which is preliminary data.</text>
</comment>
<proteinExistence type="predicted"/>
<dbReference type="Gene3D" id="3.60.60.10">
    <property type="entry name" value="Penicillin V Acylase, Chain A"/>
    <property type="match status" value="1"/>
</dbReference>
<dbReference type="InterPro" id="IPR019734">
    <property type="entry name" value="TPR_rpt"/>
</dbReference>
<feature type="signal peptide" evidence="2">
    <location>
        <begin position="1"/>
        <end position="19"/>
    </location>
</feature>
<evidence type="ECO:0000313" key="4">
    <source>
        <dbReference type="Proteomes" id="UP000293952"/>
    </source>
</evidence>
<evidence type="ECO:0000256" key="2">
    <source>
        <dbReference type="SAM" id="SignalP"/>
    </source>
</evidence>
<keyword evidence="4" id="KW-1185">Reference proteome</keyword>
<name>A0A4Q4KFC8_9FLAO</name>
<reference evidence="3 4" key="1">
    <citation type="submission" date="2019-02" db="EMBL/GenBank/DDBJ databases">
        <title>Genome sequence of the sea-ice species Brumimicrobium glaciale.</title>
        <authorList>
            <person name="Bowman J.P."/>
        </authorList>
    </citation>
    <scope>NUCLEOTIDE SEQUENCE [LARGE SCALE GENOMIC DNA]</scope>
    <source>
        <strain evidence="3 4">IC156</strain>
    </source>
</reference>
<dbReference type="PROSITE" id="PS50005">
    <property type="entry name" value="TPR"/>
    <property type="match status" value="1"/>
</dbReference>
<dbReference type="Gene3D" id="1.25.40.10">
    <property type="entry name" value="Tetratricopeptide repeat domain"/>
    <property type="match status" value="1"/>
</dbReference>
<evidence type="ECO:0000256" key="1">
    <source>
        <dbReference type="PROSITE-ProRule" id="PRU00339"/>
    </source>
</evidence>
<keyword evidence="1" id="KW-0802">TPR repeat</keyword>
<dbReference type="OrthoDB" id="641160at2"/>
<dbReference type="RefSeq" id="WP_130094882.1">
    <property type="nucleotide sequence ID" value="NZ_SETE01000008.1"/>
</dbReference>
<feature type="repeat" description="TPR" evidence="1">
    <location>
        <begin position="347"/>
        <end position="380"/>
    </location>
</feature>
<dbReference type="InterPro" id="IPR029055">
    <property type="entry name" value="Ntn_hydrolases_N"/>
</dbReference>
<keyword evidence="2" id="KW-0732">Signal</keyword>
<evidence type="ECO:0000313" key="3">
    <source>
        <dbReference type="EMBL" id="RYM31418.1"/>
    </source>
</evidence>
<dbReference type="AlphaFoldDB" id="A0A4Q4KFC8"/>
<gene>
    <name evidence="3" type="ORF">ERX46_16030</name>
</gene>
<organism evidence="3 4">
    <name type="scientific">Brumimicrobium glaciale</name>
    <dbReference type="NCBI Taxonomy" id="200475"/>
    <lineage>
        <taxon>Bacteria</taxon>
        <taxon>Pseudomonadati</taxon>
        <taxon>Bacteroidota</taxon>
        <taxon>Flavobacteriia</taxon>
        <taxon>Flavobacteriales</taxon>
        <taxon>Crocinitomicaceae</taxon>
        <taxon>Brumimicrobium</taxon>
    </lineage>
</organism>
<dbReference type="SUPFAM" id="SSF48452">
    <property type="entry name" value="TPR-like"/>
    <property type="match status" value="1"/>
</dbReference>
<accession>A0A4Q4KFC8</accession>
<dbReference type="EMBL" id="SETE01000008">
    <property type="protein sequence ID" value="RYM31418.1"/>
    <property type="molecule type" value="Genomic_DNA"/>
</dbReference>